<gene>
    <name evidence="2" type="ORF">AVDCRST_MAG27-2823</name>
</gene>
<protein>
    <submittedName>
        <fullName evidence="2">Uncharacterized protein</fullName>
    </submittedName>
</protein>
<reference evidence="2" key="1">
    <citation type="submission" date="2020-02" db="EMBL/GenBank/DDBJ databases">
        <authorList>
            <person name="Meier V. D."/>
        </authorList>
    </citation>
    <scope>NUCLEOTIDE SEQUENCE</scope>
    <source>
        <strain evidence="2">AVDCRST_MAG27</strain>
    </source>
</reference>
<proteinExistence type="predicted"/>
<dbReference type="EMBL" id="CADCTD010000127">
    <property type="protein sequence ID" value="CAA9266012.1"/>
    <property type="molecule type" value="Genomic_DNA"/>
</dbReference>
<feature type="compositionally biased region" description="Low complexity" evidence="1">
    <location>
        <begin position="31"/>
        <end position="42"/>
    </location>
</feature>
<evidence type="ECO:0000313" key="2">
    <source>
        <dbReference type="EMBL" id="CAA9266012.1"/>
    </source>
</evidence>
<sequence length="50" mass="5326">MPVKPQPVACASRFSRSRSDGRLRPHARPRANALSAMSADAAPPRSRPSG</sequence>
<organism evidence="2">
    <name type="scientific">uncultured Craurococcus sp</name>
    <dbReference type="NCBI Taxonomy" id="1135998"/>
    <lineage>
        <taxon>Bacteria</taxon>
        <taxon>Pseudomonadati</taxon>
        <taxon>Pseudomonadota</taxon>
        <taxon>Alphaproteobacteria</taxon>
        <taxon>Acetobacterales</taxon>
        <taxon>Acetobacteraceae</taxon>
        <taxon>Craurococcus</taxon>
        <taxon>environmental samples</taxon>
    </lineage>
</organism>
<dbReference type="AlphaFoldDB" id="A0A6J4IZD3"/>
<feature type="region of interest" description="Disordered" evidence="1">
    <location>
        <begin position="1"/>
        <end position="50"/>
    </location>
</feature>
<evidence type="ECO:0000256" key="1">
    <source>
        <dbReference type="SAM" id="MobiDB-lite"/>
    </source>
</evidence>
<accession>A0A6J4IZD3</accession>
<name>A0A6J4IZD3_9PROT</name>